<feature type="compositionally biased region" description="Low complexity" evidence="1">
    <location>
        <begin position="1"/>
        <end position="12"/>
    </location>
</feature>
<feature type="region of interest" description="Disordered" evidence="1">
    <location>
        <begin position="1"/>
        <end position="26"/>
    </location>
</feature>
<dbReference type="Proteomes" id="UP000218334">
    <property type="component" value="Unassembled WGS sequence"/>
</dbReference>
<protein>
    <submittedName>
        <fullName evidence="2">Uncharacterized protein</fullName>
    </submittedName>
</protein>
<accession>A0A2H3B172</accession>
<name>A0A2H3B172_9AGAR</name>
<reference evidence="3" key="1">
    <citation type="journal article" date="2017" name="Nat. Ecol. Evol.">
        <title>Genome expansion and lineage-specific genetic innovations in the forest pathogenic fungi Armillaria.</title>
        <authorList>
            <person name="Sipos G."/>
            <person name="Prasanna A.N."/>
            <person name="Walter M.C."/>
            <person name="O'Connor E."/>
            <person name="Balint B."/>
            <person name="Krizsan K."/>
            <person name="Kiss B."/>
            <person name="Hess J."/>
            <person name="Varga T."/>
            <person name="Slot J."/>
            <person name="Riley R."/>
            <person name="Boka B."/>
            <person name="Rigling D."/>
            <person name="Barry K."/>
            <person name="Lee J."/>
            <person name="Mihaltcheva S."/>
            <person name="LaButti K."/>
            <person name="Lipzen A."/>
            <person name="Waldron R."/>
            <person name="Moloney N.M."/>
            <person name="Sperisen C."/>
            <person name="Kredics L."/>
            <person name="Vagvoelgyi C."/>
            <person name="Patrignani A."/>
            <person name="Fitzpatrick D."/>
            <person name="Nagy I."/>
            <person name="Doyle S."/>
            <person name="Anderson J.B."/>
            <person name="Grigoriev I.V."/>
            <person name="Gueldener U."/>
            <person name="Muensterkoetter M."/>
            <person name="Nagy L.G."/>
        </authorList>
    </citation>
    <scope>NUCLEOTIDE SEQUENCE [LARGE SCALE GENOMIC DNA]</scope>
    <source>
        <strain evidence="3">28-4</strain>
    </source>
</reference>
<keyword evidence="3" id="KW-1185">Reference proteome</keyword>
<organism evidence="2 3">
    <name type="scientific">Armillaria solidipes</name>
    <dbReference type="NCBI Taxonomy" id="1076256"/>
    <lineage>
        <taxon>Eukaryota</taxon>
        <taxon>Fungi</taxon>
        <taxon>Dikarya</taxon>
        <taxon>Basidiomycota</taxon>
        <taxon>Agaricomycotina</taxon>
        <taxon>Agaricomycetes</taxon>
        <taxon>Agaricomycetidae</taxon>
        <taxon>Agaricales</taxon>
        <taxon>Marasmiineae</taxon>
        <taxon>Physalacriaceae</taxon>
        <taxon>Armillaria</taxon>
    </lineage>
</organism>
<sequence length="102" mass="11313">MLDHVSSSIQSPSPSPPPLSISPARSLTPNPNLTLCHVSSNNTLLRKNFIQLCATSKYCPVSRLIRCFLPFRCRIRSSESPDEAVSNSCSLLYTNRVCSWES</sequence>
<proteinExistence type="predicted"/>
<evidence type="ECO:0000256" key="1">
    <source>
        <dbReference type="SAM" id="MobiDB-lite"/>
    </source>
</evidence>
<dbReference type="EMBL" id="KZ293482">
    <property type="protein sequence ID" value="PBK60812.1"/>
    <property type="molecule type" value="Genomic_DNA"/>
</dbReference>
<evidence type="ECO:0000313" key="3">
    <source>
        <dbReference type="Proteomes" id="UP000218334"/>
    </source>
</evidence>
<dbReference type="AlphaFoldDB" id="A0A2H3B172"/>
<gene>
    <name evidence="2" type="ORF">ARMSODRAFT_965716</name>
</gene>
<evidence type="ECO:0000313" key="2">
    <source>
        <dbReference type="EMBL" id="PBK60812.1"/>
    </source>
</evidence>